<dbReference type="InterPro" id="IPR035965">
    <property type="entry name" value="PAS-like_dom_sf"/>
</dbReference>
<keyword evidence="22" id="KW-1185">Reference proteome</keyword>
<evidence type="ECO:0000259" key="18">
    <source>
        <dbReference type="PROSITE" id="PS50110"/>
    </source>
</evidence>
<dbReference type="PRINTS" id="PR00344">
    <property type="entry name" value="BCTRLSENSOR"/>
</dbReference>
<dbReference type="InterPro" id="IPR036641">
    <property type="entry name" value="HPT_dom_sf"/>
</dbReference>
<keyword evidence="13 16" id="KW-0472">Membrane</keyword>
<feature type="modified residue" description="4-aspartylphosphate" evidence="15">
    <location>
        <position position="628"/>
    </location>
</feature>
<gene>
    <name evidence="21" type="ORF">AY555_07225</name>
</gene>
<dbReference type="PROSITE" id="PS50109">
    <property type="entry name" value="HIS_KIN"/>
    <property type="match status" value="1"/>
</dbReference>
<dbReference type="InterPro" id="IPR003594">
    <property type="entry name" value="HATPase_dom"/>
</dbReference>
<evidence type="ECO:0000256" key="12">
    <source>
        <dbReference type="ARBA" id="ARBA00023012"/>
    </source>
</evidence>
<organism evidence="21 22">
    <name type="scientific">Haematospirillum jordaniae</name>
    <dbReference type="NCBI Taxonomy" id="1549855"/>
    <lineage>
        <taxon>Bacteria</taxon>
        <taxon>Pseudomonadati</taxon>
        <taxon>Pseudomonadota</taxon>
        <taxon>Alphaproteobacteria</taxon>
        <taxon>Rhodospirillales</taxon>
        <taxon>Novispirillaceae</taxon>
        <taxon>Haematospirillum</taxon>
    </lineage>
</organism>
<dbReference type="SUPFAM" id="SSF52172">
    <property type="entry name" value="CheY-like"/>
    <property type="match status" value="1"/>
</dbReference>
<dbReference type="PANTHER" id="PTHR43047">
    <property type="entry name" value="TWO-COMPONENT HISTIDINE PROTEIN KINASE"/>
    <property type="match status" value="1"/>
</dbReference>
<evidence type="ECO:0000259" key="17">
    <source>
        <dbReference type="PROSITE" id="PS50109"/>
    </source>
</evidence>
<evidence type="ECO:0000256" key="13">
    <source>
        <dbReference type="ARBA" id="ARBA00023136"/>
    </source>
</evidence>
<dbReference type="STRING" id="1549855.AY555_07225"/>
<evidence type="ECO:0000256" key="6">
    <source>
        <dbReference type="ARBA" id="ARBA00022553"/>
    </source>
</evidence>
<evidence type="ECO:0000256" key="3">
    <source>
        <dbReference type="ARBA" id="ARBA00012438"/>
    </source>
</evidence>
<dbReference type="FunFam" id="3.30.565.10:FF:000010">
    <property type="entry name" value="Sensor histidine kinase RcsC"/>
    <property type="match status" value="1"/>
</dbReference>
<dbReference type="SMART" id="SM00387">
    <property type="entry name" value="HATPase_c"/>
    <property type="match status" value="1"/>
</dbReference>
<feature type="modified residue" description="Phosphohistidine" evidence="14">
    <location>
        <position position="761"/>
    </location>
</feature>
<name>A0A143DFE8_9PROT</name>
<feature type="transmembrane region" description="Helical" evidence="16">
    <location>
        <begin position="137"/>
        <end position="157"/>
    </location>
</feature>
<evidence type="ECO:0000313" key="22">
    <source>
        <dbReference type="Proteomes" id="UP000076066"/>
    </source>
</evidence>
<dbReference type="InterPro" id="IPR008207">
    <property type="entry name" value="Sig_transdc_His_kin_Hpt_dom"/>
</dbReference>
<evidence type="ECO:0000256" key="15">
    <source>
        <dbReference type="PROSITE-ProRule" id="PRU00169"/>
    </source>
</evidence>
<dbReference type="SMART" id="SM00388">
    <property type="entry name" value="HisKA"/>
    <property type="match status" value="1"/>
</dbReference>
<evidence type="ECO:0000256" key="7">
    <source>
        <dbReference type="ARBA" id="ARBA00022679"/>
    </source>
</evidence>
<keyword evidence="9" id="KW-0418">Kinase</keyword>
<dbReference type="Gene3D" id="1.10.287.130">
    <property type="match status" value="1"/>
</dbReference>
<keyword evidence="8 16" id="KW-0812">Transmembrane</keyword>
<dbReference type="AlphaFoldDB" id="A0A143DFE8"/>
<feature type="domain" description="Histidine kinase" evidence="17">
    <location>
        <begin position="329"/>
        <end position="549"/>
    </location>
</feature>
<comment type="subcellular location">
    <subcellularLocation>
        <location evidence="2">Cell inner membrane</location>
        <topology evidence="2">Multi-pass membrane protein</topology>
    </subcellularLocation>
</comment>
<dbReference type="CDD" id="cd17546">
    <property type="entry name" value="REC_hyHK_CKI1_RcsC-like"/>
    <property type="match status" value="1"/>
</dbReference>
<feature type="domain" description="PAS" evidence="19">
    <location>
        <begin position="183"/>
        <end position="247"/>
    </location>
</feature>
<dbReference type="SMART" id="SM00448">
    <property type="entry name" value="REC"/>
    <property type="match status" value="1"/>
</dbReference>
<dbReference type="Pfam" id="PF00072">
    <property type="entry name" value="Response_reg"/>
    <property type="match status" value="1"/>
</dbReference>
<dbReference type="KEGG" id="hjo:AY555_07225"/>
<evidence type="ECO:0000256" key="14">
    <source>
        <dbReference type="PROSITE-ProRule" id="PRU00110"/>
    </source>
</evidence>
<dbReference type="SMART" id="SM00091">
    <property type="entry name" value="PAS"/>
    <property type="match status" value="1"/>
</dbReference>
<dbReference type="SUPFAM" id="SSF47226">
    <property type="entry name" value="Histidine-containing phosphotransfer domain, HPT domain"/>
    <property type="match status" value="1"/>
</dbReference>
<dbReference type="Gene3D" id="3.30.565.10">
    <property type="entry name" value="Histidine kinase-like ATPase, C-terminal domain"/>
    <property type="match status" value="1"/>
</dbReference>
<dbReference type="SUPFAM" id="SSF55874">
    <property type="entry name" value="ATPase domain of HSP90 chaperone/DNA topoisomerase II/histidine kinase"/>
    <property type="match status" value="1"/>
</dbReference>
<dbReference type="EC" id="2.7.13.3" evidence="3"/>
<evidence type="ECO:0000256" key="11">
    <source>
        <dbReference type="ARBA" id="ARBA00022989"/>
    </source>
</evidence>
<dbReference type="InterPro" id="IPR003661">
    <property type="entry name" value="HisK_dim/P_dom"/>
</dbReference>
<feature type="domain" description="Response regulatory" evidence="18">
    <location>
        <begin position="577"/>
        <end position="698"/>
    </location>
</feature>
<feature type="transmembrane region" description="Helical" evidence="16">
    <location>
        <begin position="90"/>
        <end position="106"/>
    </location>
</feature>
<dbReference type="InterPro" id="IPR000014">
    <property type="entry name" value="PAS"/>
</dbReference>
<dbReference type="Pfam" id="PF00512">
    <property type="entry name" value="HisKA"/>
    <property type="match status" value="1"/>
</dbReference>
<dbReference type="NCBIfam" id="TIGR00229">
    <property type="entry name" value="sensory_box"/>
    <property type="match status" value="1"/>
</dbReference>
<dbReference type="PROSITE" id="PS50110">
    <property type="entry name" value="RESPONSE_REGULATORY"/>
    <property type="match status" value="1"/>
</dbReference>
<dbReference type="CDD" id="cd16922">
    <property type="entry name" value="HATPase_EvgS-ArcB-TorS-like"/>
    <property type="match status" value="1"/>
</dbReference>
<dbReference type="Gene3D" id="3.30.450.20">
    <property type="entry name" value="PAS domain"/>
    <property type="match status" value="1"/>
</dbReference>
<dbReference type="Proteomes" id="UP000076066">
    <property type="component" value="Chromosome"/>
</dbReference>
<evidence type="ECO:0000259" key="20">
    <source>
        <dbReference type="PROSITE" id="PS50894"/>
    </source>
</evidence>
<dbReference type="GO" id="GO:0000155">
    <property type="term" value="F:phosphorelay sensor kinase activity"/>
    <property type="evidence" value="ECO:0007669"/>
    <property type="project" value="InterPro"/>
</dbReference>
<proteinExistence type="predicted"/>
<dbReference type="PROSITE" id="PS50894">
    <property type="entry name" value="HPT"/>
    <property type="match status" value="1"/>
</dbReference>
<dbReference type="InterPro" id="IPR013656">
    <property type="entry name" value="PAS_4"/>
</dbReference>
<dbReference type="GO" id="GO:0009927">
    <property type="term" value="F:histidine phosphotransfer kinase activity"/>
    <property type="evidence" value="ECO:0007669"/>
    <property type="project" value="TreeGrafter"/>
</dbReference>
<dbReference type="InterPro" id="IPR036890">
    <property type="entry name" value="HATPase_C_sf"/>
</dbReference>
<keyword evidence="11 16" id="KW-1133">Transmembrane helix</keyword>
<sequence>MANIAASLAVIALLFAVPVDMVGGILWGGSVLAFGLFAVVWRIFWRARLASISSALLTCEVGLSVLAVLQGLAWGSGIVTFGGALPGPEAFLYLLVLVAVAAITVLNYAPLPAAMFGFASGALFFPAAVLAGDDGPILPLIGLAGIGYGIFLLAGGWARYRELVHQYCINASHRDVSERLAEHEVRHRSVLEYLPELVVVLDADLRITFHSAASGDLFGYPPGTMQGMDLLAVIAPADRSRLHCALHGLFLDPEQTFAELIGGLSRDERSVPLSLRGRAIPGVSPERRPQELVITLRDATRRLHVEETLRRAKHEAEAAGKARSDFLAMISHEIRTPMSGILGLVDLLSVSDLTEAQREHVRVLQRACDHLLDLLTSVLDFSRIEARGIRIEAEPFDLRRVVGAVTDMFRGEAKAKGIQMRAIVAPELPATWVGDSRCLRQILANLVGNAVKFTQVGHVEVRVRGSSSGDHRVLCFDVEDTGVGIAQGACDSIFDPFVQANRELIGKSVGSGLGLAISRRLVTLLGGKISVSSTVGQGSVFSFTIPLSIGPQRVNLVKDVLPVRMPRIWERAPEAIKVLVVDDSDLNRLVTCEMLNRLGFCVVEARNGAESIDCLQSRPEEYNLVFMDIQMPQVNGIEAVRRIRFAEQCAGRQPVPVVAVSASSRDEDREAALEAGCCAYVIKPLRREQLLELLDRFLSGNKIAACVDLSMCGAVSRLSSSVSPSFVTLLPGFLEAMQAHIAELRQMVIQGRSVDVVRISHAAKGNAMLLGCPRLVEALRRLEDQGRIWESKSEEGYDEVEQSFMQALVEAVEREVLSLEHESGDQLSEAIA</sequence>
<keyword evidence="10" id="KW-0547">Nucleotide-binding</keyword>
<feature type="transmembrane region" description="Helical" evidence="16">
    <location>
        <begin position="26"/>
        <end position="45"/>
    </location>
</feature>
<dbReference type="InterPro" id="IPR011006">
    <property type="entry name" value="CheY-like_superfamily"/>
</dbReference>
<evidence type="ECO:0000256" key="16">
    <source>
        <dbReference type="SAM" id="Phobius"/>
    </source>
</evidence>
<dbReference type="PANTHER" id="PTHR43047:SF72">
    <property type="entry name" value="OSMOSENSING HISTIDINE PROTEIN KINASE SLN1"/>
    <property type="match status" value="1"/>
</dbReference>
<evidence type="ECO:0000313" key="21">
    <source>
        <dbReference type="EMBL" id="AMW35003.1"/>
    </source>
</evidence>
<keyword evidence="7" id="KW-0808">Transferase</keyword>
<dbReference type="SUPFAM" id="SSF47384">
    <property type="entry name" value="Homodimeric domain of signal transducing histidine kinase"/>
    <property type="match status" value="1"/>
</dbReference>
<dbReference type="InterPro" id="IPR004358">
    <property type="entry name" value="Sig_transdc_His_kin-like_C"/>
</dbReference>
<evidence type="ECO:0000259" key="19">
    <source>
        <dbReference type="PROSITE" id="PS50112"/>
    </source>
</evidence>
<dbReference type="EMBL" id="CP014525">
    <property type="protein sequence ID" value="AMW35003.1"/>
    <property type="molecule type" value="Genomic_DNA"/>
</dbReference>
<accession>A0A143DFE8</accession>
<keyword evidence="5" id="KW-0997">Cell inner membrane</keyword>
<dbReference type="InterPro" id="IPR005467">
    <property type="entry name" value="His_kinase_dom"/>
</dbReference>
<keyword evidence="10" id="KW-0067">ATP-binding</keyword>
<dbReference type="Gene3D" id="1.20.120.160">
    <property type="entry name" value="HPT domain"/>
    <property type="match status" value="1"/>
</dbReference>
<evidence type="ECO:0000256" key="10">
    <source>
        <dbReference type="ARBA" id="ARBA00022840"/>
    </source>
</evidence>
<dbReference type="PROSITE" id="PS50112">
    <property type="entry name" value="PAS"/>
    <property type="match status" value="1"/>
</dbReference>
<dbReference type="Pfam" id="PF08448">
    <property type="entry name" value="PAS_4"/>
    <property type="match status" value="1"/>
</dbReference>
<evidence type="ECO:0000256" key="1">
    <source>
        <dbReference type="ARBA" id="ARBA00000085"/>
    </source>
</evidence>
<comment type="catalytic activity">
    <reaction evidence="1">
        <text>ATP + protein L-histidine = ADP + protein N-phospho-L-histidine.</text>
        <dbReference type="EC" id="2.7.13.3"/>
    </reaction>
</comment>
<dbReference type="InterPro" id="IPR036097">
    <property type="entry name" value="HisK_dim/P_sf"/>
</dbReference>
<protein>
    <recommendedName>
        <fullName evidence="3">histidine kinase</fullName>
        <ecNumber evidence="3">2.7.13.3</ecNumber>
    </recommendedName>
</protein>
<keyword evidence="4" id="KW-1003">Cell membrane</keyword>
<dbReference type="SUPFAM" id="SSF55785">
    <property type="entry name" value="PYP-like sensor domain (PAS domain)"/>
    <property type="match status" value="1"/>
</dbReference>
<feature type="transmembrane region" description="Helical" evidence="16">
    <location>
        <begin position="57"/>
        <end position="84"/>
    </location>
</feature>
<dbReference type="InterPro" id="IPR001789">
    <property type="entry name" value="Sig_transdc_resp-reg_receiver"/>
</dbReference>
<dbReference type="Gene3D" id="3.40.50.2300">
    <property type="match status" value="1"/>
</dbReference>
<keyword evidence="12" id="KW-0902">Two-component regulatory system</keyword>
<evidence type="ECO:0000256" key="4">
    <source>
        <dbReference type="ARBA" id="ARBA00022475"/>
    </source>
</evidence>
<dbReference type="Pfam" id="PF02518">
    <property type="entry name" value="HATPase_c"/>
    <property type="match status" value="1"/>
</dbReference>
<keyword evidence="6 15" id="KW-0597">Phosphoprotein</keyword>
<dbReference type="GO" id="GO:0005886">
    <property type="term" value="C:plasma membrane"/>
    <property type="evidence" value="ECO:0007669"/>
    <property type="project" value="UniProtKB-SubCell"/>
</dbReference>
<evidence type="ECO:0000256" key="2">
    <source>
        <dbReference type="ARBA" id="ARBA00004429"/>
    </source>
</evidence>
<reference evidence="21 22" key="1">
    <citation type="submission" date="2016-02" db="EMBL/GenBank/DDBJ databases">
        <title>Complete Genome of H5569, the type strain of the newly described species Haematospirillium jordaniae.</title>
        <authorList>
            <person name="Nicholson A.C."/>
            <person name="Humrighouse B.W."/>
            <person name="Loparov V."/>
            <person name="McQuiston J.R."/>
        </authorList>
    </citation>
    <scope>NUCLEOTIDE SEQUENCE [LARGE SCALE GENOMIC DNA]</scope>
    <source>
        <strain evidence="21 22">H5569</strain>
    </source>
</reference>
<evidence type="ECO:0000256" key="5">
    <source>
        <dbReference type="ARBA" id="ARBA00022519"/>
    </source>
</evidence>
<dbReference type="CDD" id="cd00082">
    <property type="entry name" value="HisKA"/>
    <property type="match status" value="1"/>
</dbReference>
<feature type="domain" description="HPt" evidence="20">
    <location>
        <begin position="722"/>
        <end position="832"/>
    </location>
</feature>
<dbReference type="CDD" id="cd00130">
    <property type="entry name" value="PAS"/>
    <property type="match status" value="1"/>
</dbReference>
<evidence type="ECO:0000256" key="8">
    <source>
        <dbReference type="ARBA" id="ARBA00022692"/>
    </source>
</evidence>
<evidence type="ECO:0000256" key="9">
    <source>
        <dbReference type="ARBA" id="ARBA00022777"/>
    </source>
</evidence>